<sequence>MASGASGCGAGRQSSQSTVLDVTRRGQPEEQAGEVPGARCPASHGDASGKRRHFAGQKPAILQVFYDRS</sequence>
<gene>
    <name evidence="2" type="ORF">DNH61_10215</name>
</gene>
<reference evidence="2 3" key="1">
    <citation type="submission" date="2018-06" db="EMBL/GenBank/DDBJ databases">
        <title>Paenibacillus imtechensis sp. nov.</title>
        <authorList>
            <person name="Pinnaka A.K."/>
            <person name="Singh H."/>
            <person name="Kaur M."/>
        </authorList>
    </citation>
    <scope>NUCLEOTIDE SEQUENCE [LARGE SCALE GENOMIC DNA]</scope>
    <source>
        <strain evidence="2 3">SMB1</strain>
    </source>
</reference>
<evidence type="ECO:0000256" key="1">
    <source>
        <dbReference type="SAM" id="MobiDB-lite"/>
    </source>
</evidence>
<organism evidence="2 3">
    <name type="scientific">Paenibacillus sambharensis</name>
    <dbReference type="NCBI Taxonomy" id="1803190"/>
    <lineage>
        <taxon>Bacteria</taxon>
        <taxon>Bacillati</taxon>
        <taxon>Bacillota</taxon>
        <taxon>Bacilli</taxon>
        <taxon>Bacillales</taxon>
        <taxon>Paenibacillaceae</taxon>
        <taxon>Paenibacillus</taxon>
    </lineage>
</organism>
<dbReference type="Proteomes" id="UP000249522">
    <property type="component" value="Unassembled WGS sequence"/>
</dbReference>
<evidence type="ECO:0000313" key="3">
    <source>
        <dbReference type="Proteomes" id="UP000249522"/>
    </source>
</evidence>
<feature type="region of interest" description="Disordered" evidence="1">
    <location>
        <begin position="1"/>
        <end position="56"/>
    </location>
</feature>
<dbReference type="RefSeq" id="WP_111146563.1">
    <property type="nucleotide sequence ID" value="NZ_QKRB01000043.1"/>
</dbReference>
<comment type="caution">
    <text evidence="2">The sequence shown here is derived from an EMBL/GenBank/DDBJ whole genome shotgun (WGS) entry which is preliminary data.</text>
</comment>
<evidence type="ECO:0000313" key="2">
    <source>
        <dbReference type="EMBL" id="PZD95818.1"/>
    </source>
</evidence>
<protein>
    <submittedName>
        <fullName evidence="2">Uncharacterized protein</fullName>
    </submittedName>
</protein>
<dbReference type="EMBL" id="QKRB01000043">
    <property type="protein sequence ID" value="PZD95818.1"/>
    <property type="molecule type" value="Genomic_DNA"/>
</dbReference>
<proteinExistence type="predicted"/>
<dbReference type="AlphaFoldDB" id="A0A2W1L6K0"/>
<keyword evidence="3" id="KW-1185">Reference proteome</keyword>
<feature type="compositionally biased region" description="Gly residues" evidence="1">
    <location>
        <begin position="1"/>
        <end position="10"/>
    </location>
</feature>
<name>A0A2W1L6K0_9BACL</name>
<accession>A0A2W1L6K0</accession>